<dbReference type="SMART" id="SM00382">
    <property type="entry name" value="AAA"/>
    <property type="match status" value="1"/>
</dbReference>
<dbReference type="InterPro" id="IPR027417">
    <property type="entry name" value="P-loop_NTPase"/>
</dbReference>
<evidence type="ECO:0000256" key="8">
    <source>
        <dbReference type="ARBA" id="ARBA00048027"/>
    </source>
</evidence>
<dbReference type="InterPro" id="IPR022941">
    <property type="entry name" value="SRP54"/>
</dbReference>
<comment type="similarity">
    <text evidence="1 9">Belongs to the GTP-binding SRP family. SRP54 subfamily.</text>
</comment>
<keyword evidence="9" id="KW-0963">Cytoplasm</keyword>
<evidence type="ECO:0000256" key="4">
    <source>
        <dbReference type="ARBA" id="ARBA00022884"/>
    </source>
</evidence>
<dbReference type="Proteomes" id="UP000823915">
    <property type="component" value="Unassembled WGS sequence"/>
</dbReference>
<dbReference type="EC" id="3.6.5.4" evidence="9"/>
<comment type="catalytic activity">
    <reaction evidence="8 9">
        <text>GTP + H2O = GDP + phosphate + H(+)</text>
        <dbReference type="Rhea" id="RHEA:19669"/>
        <dbReference type="ChEBI" id="CHEBI:15377"/>
        <dbReference type="ChEBI" id="CHEBI:15378"/>
        <dbReference type="ChEBI" id="CHEBI:37565"/>
        <dbReference type="ChEBI" id="CHEBI:43474"/>
        <dbReference type="ChEBI" id="CHEBI:58189"/>
        <dbReference type="EC" id="3.6.5.4"/>
    </reaction>
</comment>
<dbReference type="CDD" id="cd18539">
    <property type="entry name" value="SRP_G"/>
    <property type="match status" value="1"/>
</dbReference>
<dbReference type="Gene3D" id="1.10.260.30">
    <property type="entry name" value="Signal recognition particle, SRP54 subunit, M-domain"/>
    <property type="match status" value="1"/>
</dbReference>
<keyword evidence="3 9" id="KW-0378">Hydrolase</keyword>
<dbReference type="SMART" id="SM00962">
    <property type="entry name" value="SRP54"/>
    <property type="match status" value="1"/>
</dbReference>
<dbReference type="SUPFAM" id="SSF52540">
    <property type="entry name" value="P-loop containing nucleoside triphosphate hydrolases"/>
    <property type="match status" value="1"/>
</dbReference>
<comment type="caution">
    <text evidence="12">The sequence shown here is derived from an EMBL/GenBank/DDBJ whole genome shotgun (WGS) entry which is preliminary data.</text>
</comment>
<dbReference type="GO" id="GO:0008312">
    <property type="term" value="F:7S RNA binding"/>
    <property type="evidence" value="ECO:0007669"/>
    <property type="project" value="InterPro"/>
</dbReference>
<dbReference type="InterPro" id="IPR000897">
    <property type="entry name" value="SRP54_GTPase_dom"/>
</dbReference>
<dbReference type="GO" id="GO:0003924">
    <property type="term" value="F:GTPase activity"/>
    <property type="evidence" value="ECO:0007669"/>
    <property type="project" value="UniProtKB-UniRule"/>
</dbReference>
<keyword evidence="6 9" id="KW-0733">Signal recognition particle</keyword>
<reference evidence="12" key="1">
    <citation type="journal article" date="2021" name="PeerJ">
        <title>Extensive microbial diversity within the chicken gut microbiome revealed by metagenomics and culture.</title>
        <authorList>
            <person name="Gilroy R."/>
            <person name="Ravi A."/>
            <person name="Getino M."/>
            <person name="Pursley I."/>
            <person name="Horton D.L."/>
            <person name="Alikhan N.F."/>
            <person name="Baker D."/>
            <person name="Gharbi K."/>
            <person name="Hall N."/>
            <person name="Watson M."/>
            <person name="Adriaenssens E.M."/>
            <person name="Foster-Nyarko E."/>
            <person name="Jarju S."/>
            <person name="Secka A."/>
            <person name="Antonio M."/>
            <person name="Oren A."/>
            <person name="Chaudhuri R.R."/>
            <person name="La Ragione R."/>
            <person name="Hildebrand F."/>
            <person name="Pallen M.J."/>
        </authorList>
    </citation>
    <scope>NUCLEOTIDE SEQUENCE</scope>
    <source>
        <strain evidence="12">1282</strain>
    </source>
</reference>
<dbReference type="FunFam" id="3.40.50.300:FF:000022">
    <property type="entry name" value="Signal recognition particle 54 kDa subunit"/>
    <property type="match status" value="1"/>
</dbReference>
<evidence type="ECO:0000256" key="2">
    <source>
        <dbReference type="ARBA" id="ARBA00022741"/>
    </source>
</evidence>
<evidence type="ECO:0000256" key="3">
    <source>
        <dbReference type="ARBA" id="ARBA00022801"/>
    </source>
</evidence>
<feature type="binding site" evidence="9">
    <location>
        <begin position="189"/>
        <end position="193"/>
    </location>
    <ligand>
        <name>GTP</name>
        <dbReference type="ChEBI" id="CHEBI:37565"/>
    </ligand>
</feature>
<comment type="function">
    <text evidence="9">Involved in targeting and insertion of nascent membrane proteins into the cytoplasmic membrane. Binds to the hydrophobic signal sequence of the ribosome-nascent chain (RNC) as it emerges from the ribosomes. The SRP-RNC complex is then targeted to the cytoplasmic membrane where it interacts with the SRP receptor FtsY.</text>
</comment>
<evidence type="ECO:0000256" key="10">
    <source>
        <dbReference type="SAM" id="Coils"/>
    </source>
</evidence>
<dbReference type="HAMAP" id="MF_00306">
    <property type="entry name" value="SRP54"/>
    <property type="match status" value="1"/>
</dbReference>
<dbReference type="Pfam" id="PF02881">
    <property type="entry name" value="SRP54_N"/>
    <property type="match status" value="1"/>
</dbReference>
<dbReference type="EMBL" id="DXDU01000023">
    <property type="protein sequence ID" value="HIY25903.1"/>
    <property type="molecule type" value="Genomic_DNA"/>
</dbReference>
<gene>
    <name evidence="9 12" type="primary">ffh</name>
    <name evidence="12" type="ORF">H9838_01865</name>
</gene>
<dbReference type="GO" id="GO:0048500">
    <property type="term" value="C:signal recognition particle"/>
    <property type="evidence" value="ECO:0007669"/>
    <property type="project" value="UniProtKB-UniRule"/>
</dbReference>
<dbReference type="InterPro" id="IPR013822">
    <property type="entry name" value="Signal_recog_particl_SRP54_hlx"/>
</dbReference>
<dbReference type="Pfam" id="PF00448">
    <property type="entry name" value="SRP54"/>
    <property type="match status" value="1"/>
</dbReference>
<keyword evidence="2 9" id="KW-0547">Nucleotide-binding</keyword>
<evidence type="ECO:0000256" key="7">
    <source>
        <dbReference type="ARBA" id="ARBA00023274"/>
    </source>
</evidence>
<evidence type="ECO:0000313" key="12">
    <source>
        <dbReference type="EMBL" id="HIY25903.1"/>
    </source>
</evidence>
<feature type="binding site" evidence="9">
    <location>
        <begin position="247"/>
        <end position="250"/>
    </location>
    <ligand>
        <name>GTP</name>
        <dbReference type="ChEBI" id="CHEBI:37565"/>
    </ligand>
</feature>
<dbReference type="AlphaFoldDB" id="A0A9D1YBJ5"/>
<feature type="domain" description="SRP54-type proteins GTP-binding" evidence="11">
    <location>
        <begin position="268"/>
        <end position="281"/>
    </location>
</feature>
<name>A0A9D1YBJ5_9FIRM</name>
<feature type="coiled-coil region" evidence="10">
    <location>
        <begin position="312"/>
        <end position="339"/>
    </location>
</feature>
<sequence length="444" mass="48568">MAFEGLAEKLSNSFKKLRSKGKLTEADVKEAMREVRLALLEADVNYKVAKDFTKKVTERAIGAEVMESLTPAQMVIKIVNEELTGLMGGSEERLKTPAHPPAVIMMCGLQGAGKTTHAAKLAKLLKSQGHRPLLVAGDIYRPAAIKQLQVVGEQAGAPVFEKGTQDPVLTSQEAIRHAKDYGNDYVIIDTAGRLQIDEALMEELRRIKEAVSPTDILLVVDAMTGQEAVNVAKSFDDLLDISGVILTKLDGDTRGGAALSVKAVTGKPIKFAGTGEKLSDLEVFHPDRMASRILGMGDVLTLIEEAQSKLDEKAAEKTAQRLMQNKMDLNDLLEQFQQVKKMGPIKGILSKLPGMGNKLDDVDIDDRIMDRSAAIILSMTPYERSHPDSLNASRKRRIAAGCGQKVEDVNRLLNQFKQTQKLMKQFGGMGKGKRRRGLPTNLPF</sequence>
<evidence type="ECO:0000256" key="5">
    <source>
        <dbReference type="ARBA" id="ARBA00023134"/>
    </source>
</evidence>
<evidence type="ECO:0000256" key="1">
    <source>
        <dbReference type="ARBA" id="ARBA00005450"/>
    </source>
</evidence>
<proteinExistence type="inferred from homology"/>
<keyword evidence="7 9" id="KW-0687">Ribonucleoprotein</keyword>
<dbReference type="SMART" id="SM00963">
    <property type="entry name" value="SRP54_N"/>
    <property type="match status" value="1"/>
</dbReference>
<keyword evidence="5 9" id="KW-0342">GTP-binding</keyword>
<evidence type="ECO:0000259" key="11">
    <source>
        <dbReference type="PROSITE" id="PS00300"/>
    </source>
</evidence>
<protein>
    <recommendedName>
        <fullName evidence="9">Signal recognition particle protein</fullName>
        <ecNumber evidence="9">3.6.5.4</ecNumber>
    </recommendedName>
    <alternativeName>
        <fullName evidence="9">Fifty-four homolog</fullName>
    </alternativeName>
</protein>
<comment type="subunit">
    <text evidence="9">Part of the signal recognition particle protein translocation system, which is composed of SRP and FtsY.</text>
</comment>
<dbReference type="PANTHER" id="PTHR11564:SF5">
    <property type="entry name" value="SIGNAL RECOGNITION PARTICLE SUBUNIT SRP54"/>
    <property type="match status" value="1"/>
</dbReference>
<organism evidence="12 13">
    <name type="scientific">Candidatus Acutalibacter pullistercoris</name>
    <dbReference type="NCBI Taxonomy" id="2838418"/>
    <lineage>
        <taxon>Bacteria</taxon>
        <taxon>Bacillati</taxon>
        <taxon>Bacillota</taxon>
        <taxon>Clostridia</taxon>
        <taxon>Eubacteriales</taxon>
        <taxon>Acutalibacteraceae</taxon>
        <taxon>Acutalibacter</taxon>
    </lineage>
</organism>
<evidence type="ECO:0000256" key="6">
    <source>
        <dbReference type="ARBA" id="ARBA00023135"/>
    </source>
</evidence>
<feature type="binding site" evidence="9">
    <location>
        <begin position="108"/>
        <end position="115"/>
    </location>
    <ligand>
        <name>GTP</name>
        <dbReference type="ChEBI" id="CHEBI:37565"/>
    </ligand>
</feature>
<dbReference type="Pfam" id="PF02978">
    <property type="entry name" value="SRP_SPB"/>
    <property type="match status" value="1"/>
</dbReference>
<dbReference type="InterPro" id="IPR004125">
    <property type="entry name" value="Signal_recog_particle_SRP54_M"/>
</dbReference>
<dbReference type="Gene3D" id="1.20.120.140">
    <property type="entry name" value="Signal recognition particle SRP54, nucleotide-binding domain"/>
    <property type="match status" value="1"/>
</dbReference>
<evidence type="ECO:0000313" key="13">
    <source>
        <dbReference type="Proteomes" id="UP000823915"/>
    </source>
</evidence>
<comment type="subcellular location">
    <subcellularLocation>
        <location evidence="9">Cytoplasm</location>
    </subcellularLocation>
    <text evidence="9">The SRP-RNC complex is targeted to the cytoplasmic membrane.</text>
</comment>
<dbReference type="NCBIfam" id="TIGR00959">
    <property type="entry name" value="ffh"/>
    <property type="match status" value="1"/>
</dbReference>
<keyword evidence="4 9" id="KW-0694">RNA-binding</keyword>
<dbReference type="GO" id="GO:0005525">
    <property type="term" value="F:GTP binding"/>
    <property type="evidence" value="ECO:0007669"/>
    <property type="project" value="UniProtKB-UniRule"/>
</dbReference>
<dbReference type="Gene3D" id="3.40.50.300">
    <property type="entry name" value="P-loop containing nucleotide triphosphate hydrolases"/>
    <property type="match status" value="1"/>
</dbReference>
<dbReference type="GO" id="GO:0006614">
    <property type="term" value="P:SRP-dependent cotranslational protein targeting to membrane"/>
    <property type="evidence" value="ECO:0007669"/>
    <property type="project" value="InterPro"/>
</dbReference>
<dbReference type="SUPFAM" id="SSF47446">
    <property type="entry name" value="Signal peptide-binding domain"/>
    <property type="match status" value="1"/>
</dbReference>
<dbReference type="InterPro" id="IPR003593">
    <property type="entry name" value="AAA+_ATPase"/>
</dbReference>
<evidence type="ECO:0000256" key="9">
    <source>
        <dbReference type="HAMAP-Rule" id="MF_00306"/>
    </source>
</evidence>
<accession>A0A9D1YBJ5</accession>
<keyword evidence="10" id="KW-0175">Coiled coil</keyword>
<dbReference type="InterPro" id="IPR004780">
    <property type="entry name" value="SRP"/>
</dbReference>
<dbReference type="PANTHER" id="PTHR11564">
    <property type="entry name" value="SIGNAL RECOGNITION PARTICLE 54K PROTEIN SRP54"/>
    <property type="match status" value="1"/>
</dbReference>
<comment type="domain">
    <text evidence="9">Composed of three domains: the N-terminal N domain, which is responsible for interactions with the ribosome, the central G domain, which binds GTP, and the C-terminal M domain, which binds the RNA and the signal sequence of the RNC.</text>
</comment>
<reference evidence="12" key="2">
    <citation type="submission" date="2021-04" db="EMBL/GenBank/DDBJ databases">
        <authorList>
            <person name="Gilroy R."/>
        </authorList>
    </citation>
    <scope>NUCLEOTIDE SEQUENCE</scope>
    <source>
        <strain evidence="12">1282</strain>
    </source>
</reference>
<dbReference type="InterPro" id="IPR042101">
    <property type="entry name" value="SRP54_N_sf"/>
</dbReference>
<dbReference type="InterPro" id="IPR036891">
    <property type="entry name" value="Signal_recog_part_SRP54_M_sf"/>
</dbReference>
<dbReference type="PROSITE" id="PS00300">
    <property type="entry name" value="SRP54"/>
    <property type="match status" value="1"/>
</dbReference>